<feature type="binding site" evidence="2">
    <location>
        <position position="35"/>
    </location>
    <ligand>
        <name>Mn(2+)</name>
        <dbReference type="ChEBI" id="CHEBI:29035"/>
        <label>1</label>
    </ligand>
</feature>
<feature type="binding site" evidence="2">
    <location>
        <position position="65"/>
    </location>
    <ligand>
        <name>Mn(2+)</name>
        <dbReference type="ChEBI" id="CHEBI:29035"/>
        <label>1</label>
    </ligand>
</feature>
<organism evidence="4 5">
    <name type="scientific">Formimonas warabiya</name>
    <dbReference type="NCBI Taxonomy" id="1761012"/>
    <lineage>
        <taxon>Bacteria</taxon>
        <taxon>Bacillati</taxon>
        <taxon>Bacillota</taxon>
        <taxon>Clostridia</taxon>
        <taxon>Eubacteriales</taxon>
        <taxon>Peptococcaceae</taxon>
        <taxon>Candidatus Formimonas</taxon>
    </lineage>
</organism>
<dbReference type="Gene3D" id="1.20.1260.10">
    <property type="match status" value="1"/>
</dbReference>
<dbReference type="InterPro" id="IPR012347">
    <property type="entry name" value="Ferritin-like"/>
</dbReference>
<feature type="binding site" evidence="2">
    <location>
        <position position="169"/>
    </location>
    <ligand>
        <name>Mn(2+)</name>
        <dbReference type="ChEBI" id="CHEBI:29035"/>
        <label>1</label>
    </ligand>
</feature>
<protein>
    <submittedName>
        <fullName evidence="4">Rubrerythrin family protein</fullName>
    </submittedName>
</protein>
<dbReference type="CDD" id="cd01051">
    <property type="entry name" value="Mn_catalase"/>
    <property type="match status" value="1"/>
</dbReference>
<keyword evidence="2" id="KW-0479">Metal-binding</keyword>
<proteinExistence type="inferred from homology"/>
<reference evidence="4 5" key="1">
    <citation type="submission" date="2016-10" db="EMBL/GenBank/DDBJ databases">
        <title>Complete Genome Sequence of Peptococcaceae strain DCMF.</title>
        <authorList>
            <person name="Edwards R.J."/>
            <person name="Holland S.I."/>
            <person name="Deshpande N.P."/>
            <person name="Wong Y.K."/>
            <person name="Ertan H."/>
            <person name="Manefield M."/>
            <person name="Russell T.L."/>
            <person name="Lee M.J."/>
        </authorList>
    </citation>
    <scope>NUCLEOTIDE SEQUENCE [LARGE SCALE GENOMIC DNA]</scope>
    <source>
        <strain evidence="4 5">DCMF</strain>
    </source>
</reference>
<evidence type="ECO:0000256" key="1">
    <source>
        <dbReference type="ARBA" id="ARBA00007644"/>
    </source>
</evidence>
<evidence type="ECO:0000256" key="2">
    <source>
        <dbReference type="PIRSR" id="PIRSR607760-1"/>
    </source>
</evidence>
<dbReference type="Proteomes" id="UP000323521">
    <property type="component" value="Chromosome"/>
</dbReference>
<dbReference type="Pfam" id="PF05067">
    <property type="entry name" value="Mn_catalase"/>
    <property type="match status" value="1"/>
</dbReference>
<keyword evidence="5" id="KW-1185">Reference proteome</keyword>
<dbReference type="AlphaFoldDB" id="A0A3G1KWR2"/>
<feature type="binding site" evidence="2">
    <location>
        <position position="136"/>
    </location>
    <ligand>
        <name>Mn(2+)</name>
        <dbReference type="ChEBI" id="CHEBI:29035"/>
        <label>1</label>
    </ligand>
</feature>
<comment type="cofactor">
    <cofactor evidence="3">
        <name>Ca(2+)</name>
        <dbReference type="ChEBI" id="CHEBI:29108"/>
    </cofactor>
    <text evidence="3">Binds 1 Ca(2+) ion per subunit.</text>
</comment>
<name>A0A3G1KWR2_FORW1</name>
<gene>
    <name evidence="4" type="ORF">DCMF_20705</name>
</gene>
<evidence type="ECO:0000313" key="4">
    <source>
        <dbReference type="EMBL" id="ATW26860.1"/>
    </source>
</evidence>
<dbReference type="GO" id="GO:0046872">
    <property type="term" value="F:metal ion binding"/>
    <property type="evidence" value="ECO:0007669"/>
    <property type="project" value="UniProtKB-KW"/>
</dbReference>
<dbReference type="EMBL" id="CP017634">
    <property type="protein sequence ID" value="ATW26860.1"/>
    <property type="molecule type" value="Genomic_DNA"/>
</dbReference>
<feature type="binding site" evidence="2">
    <location>
        <position position="68"/>
    </location>
    <ligand>
        <name>Mn(2+)</name>
        <dbReference type="ChEBI" id="CHEBI:29035"/>
        <label>1</label>
    </ligand>
</feature>
<dbReference type="SUPFAM" id="SSF47240">
    <property type="entry name" value="Ferritin-like"/>
    <property type="match status" value="1"/>
</dbReference>
<keyword evidence="2" id="KW-0464">Manganese</keyword>
<dbReference type="InterPro" id="IPR039377">
    <property type="entry name" value="Mn_catalase_dom"/>
</dbReference>
<comment type="cofactor">
    <cofactor evidence="2">
        <name>Mn(2+)</name>
        <dbReference type="ChEBI" id="CHEBI:29035"/>
    </cofactor>
    <text evidence="2">Binds 2 manganese ions per subunit.</text>
</comment>
<accession>A0A3G1KWR2</accession>
<dbReference type="KEGG" id="fwa:DCMF_20705"/>
<sequence length="190" mass="21703">MWIYEKKLEYPVRVSKPNVKLAKFLVTQYGGPDGELSAALQYFNQRYSVSTDKAKGILTDIGTEELAHLEIVATLIHKLIKNASPQEMEAAGLGGWYAQLDHGLFYFDANGVPWSAQYISTLGDEIADLQSDLALERRAQATYEHLIGLTDDPDVIDVLKFLREREIVHFQRFGEVLQFMQEQMQNKEQY</sequence>
<comment type="similarity">
    <text evidence="1">Belongs to the manganese catalase family.</text>
</comment>
<feature type="binding site" evidence="3">
    <location>
        <position position="60"/>
    </location>
    <ligand>
        <name>Ca(2+)</name>
        <dbReference type="ChEBI" id="CHEBI:29108"/>
    </ligand>
</feature>
<evidence type="ECO:0000313" key="5">
    <source>
        <dbReference type="Proteomes" id="UP000323521"/>
    </source>
</evidence>
<dbReference type="RefSeq" id="WP_148136187.1">
    <property type="nucleotide sequence ID" value="NZ_CP017634.1"/>
</dbReference>
<dbReference type="OrthoDB" id="9800585at2"/>
<dbReference type="InterPro" id="IPR007760">
    <property type="entry name" value="Mn_catalase"/>
</dbReference>
<evidence type="ECO:0000256" key="3">
    <source>
        <dbReference type="PIRSR" id="PIRSR607760-2"/>
    </source>
</evidence>
<keyword evidence="3" id="KW-0106">Calcium</keyword>
<dbReference type="InterPro" id="IPR009078">
    <property type="entry name" value="Ferritin-like_SF"/>
</dbReference>